<keyword evidence="12" id="KW-1185">Reference proteome</keyword>
<feature type="region of interest" description="Disordered" evidence="9">
    <location>
        <begin position="56"/>
        <end position="78"/>
    </location>
</feature>
<dbReference type="GO" id="GO:0006099">
    <property type="term" value="P:tricarboxylic acid cycle"/>
    <property type="evidence" value="ECO:0007669"/>
    <property type="project" value="UniProtKB-KW"/>
</dbReference>
<dbReference type="Proteomes" id="UP001230268">
    <property type="component" value="Unassembled WGS sequence"/>
</dbReference>
<evidence type="ECO:0000256" key="2">
    <source>
        <dbReference type="ARBA" id="ARBA00001946"/>
    </source>
</evidence>
<dbReference type="InterPro" id="IPR024084">
    <property type="entry name" value="IsoPropMal-DH-like_dom"/>
</dbReference>
<evidence type="ECO:0000256" key="4">
    <source>
        <dbReference type="ARBA" id="ARBA00022532"/>
    </source>
</evidence>
<gene>
    <name evidence="11" type="ORF">BgAZ_106060</name>
</gene>
<keyword evidence="5" id="KW-0479">Metal-binding</keyword>
<feature type="domain" description="Isopropylmalate dehydrogenase-like" evidence="10">
    <location>
        <begin position="93"/>
        <end position="486"/>
    </location>
</feature>
<dbReference type="SMART" id="SM01329">
    <property type="entry name" value="Iso_dh"/>
    <property type="match status" value="1"/>
</dbReference>
<comment type="cofactor">
    <cofactor evidence="1">
        <name>Mn(2+)</name>
        <dbReference type="ChEBI" id="CHEBI:29035"/>
    </cofactor>
</comment>
<evidence type="ECO:0000256" key="3">
    <source>
        <dbReference type="ARBA" id="ARBA00007769"/>
    </source>
</evidence>
<evidence type="ECO:0000256" key="9">
    <source>
        <dbReference type="SAM" id="MobiDB-lite"/>
    </source>
</evidence>
<sequence>MMAIASHGLLLRRPTCRAFSSLACCGIKPSMICDAKYIHHVDGNIPSNRAYEAPVASRKRGLTSSRSMSTSANRSGDGEATFDLKGKIEIVNPVIELKGDGISRKLWEMVKNKMIKPFLDMKLIKHDLSYSNFQKLGDAILDPIIDDLQKYNVAIKCSTYDPMSSMIRVEGMEHSYSHSSVALCNRLHGARFVEPIIIENVRRLIPTWYKPIIVANHVFGDRYRDKALIVPGDGTVELVYKERGSNEPTLAKKVTEFNEGVGGICLGMYASQKSMISFARCCFRYCVSHGLPLYLSIKNAKMLTYDGAFKEAFDTAYEEFRGDFGRKGLWYETLKFDRMVSQVLKSEGGFLWACKNYEGDVNSDLISAGFGSKWLTTHSYLSEDHKMCMVEPGHGPIQMSEAEEMLEKITANPLAIIFTWTRALKFRARLDRNARLERFCLDLEAAAVETVESGIFTKDLVKATESHKAPQYGEDYLCTTEFLDVILKNLKVKLVSFQQPRRFDAASRSLSDMSY</sequence>
<comment type="caution">
    <text evidence="11">The sequence shown here is derived from an EMBL/GenBank/DDBJ whole genome shotgun (WGS) entry which is preliminary data.</text>
</comment>
<evidence type="ECO:0000256" key="1">
    <source>
        <dbReference type="ARBA" id="ARBA00001936"/>
    </source>
</evidence>
<dbReference type="SUPFAM" id="SSF53659">
    <property type="entry name" value="Isocitrate/Isopropylmalate dehydrogenase-like"/>
    <property type="match status" value="1"/>
</dbReference>
<dbReference type="InterPro" id="IPR004790">
    <property type="entry name" value="Isocitrate_DH_NADP"/>
</dbReference>
<dbReference type="EMBL" id="JAVEPI010000001">
    <property type="protein sequence ID" value="KAK1444700.1"/>
    <property type="molecule type" value="Genomic_DNA"/>
</dbReference>
<dbReference type="GO" id="GO:0006739">
    <property type="term" value="P:NADP+ metabolic process"/>
    <property type="evidence" value="ECO:0007669"/>
    <property type="project" value="TreeGrafter"/>
</dbReference>
<evidence type="ECO:0000259" key="10">
    <source>
        <dbReference type="SMART" id="SM01329"/>
    </source>
</evidence>
<evidence type="ECO:0000313" key="12">
    <source>
        <dbReference type="Proteomes" id="UP001230268"/>
    </source>
</evidence>
<dbReference type="PANTHER" id="PTHR11822">
    <property type="entry name" value="NADP-SPECIFIC ISOCITRATE DEHYDROGENASE"/>
    <property type="match status" value="1"/>
</dbReference>
<keyword evidence="6" id="KW-0460">Magnesium</keyword>
<evidence type="ECO:0000256" key="5">
    <source>
        <dbReference type="ARBA" id="ARBA00022723"/>
    </source>
</evidence>
<dbReference type="GO" id="GO:0006102">
    <property type="term" value="P:isocitrate metabolic process"/>
    <property type="evidence" value="ECO:0007669"/>
    <property type="project" value="InterPro"/>
</dbReference>
<evidence type="ECO:0000256" key="6">
    <source>
        <dbReference type="ARBA" id="ARBA00022842"/>
    </source>
</evidence>
<protein>
    <submittedName>
        <fullName evidence="11">Isopropylmalate dehydrogenase</fullName>
    </submittedName>
</protein>
<organism evidence="11 12">
    <name type="scientific">Babesia gibsoni</name>
    <dbReference type="NCBI Taxonomy" id="33632"/>
    <lineage>
        <taxon>Eukaryota</taxon>
        <taxon>Sar</taxon>
        <taxon>Alveolata</taxon>
        <taxon>Apicomplexa</taxon>
        <taxon>Aconoidasida</taxon>
        <taxon>Piroplasmida</taxon>
        <taxon>Babesiidae</taxon>
        <taxon>Babesia</taxon>
    </lineage>
</organism>
<dbReference type="GO" id="GO:0004450">
    <property type="term" value="F:isocitrate dehydrogenase (NADP+) activity"/>
    <property type="evidence" value="ECO:0007669"/>
    <property type="project" value="InterPro"/>
</dbReference>
<evidence type="ECO:0000256" key="8">
    <source>
        <dbReference type="ARBA" id="ARBA00023211"/>
    </source>
</evidence>
<comment type="similarity">
    <text evidence="3">Belongs to the isocitrate and isopropylmalate dehydrogenases family.</text>
</comment>
<accession>A0AAD8US18</accession>
<dbReference type="GO" id="GO:0046872">
    <property type="term" value="F:metal ion binding"/>
    <property type="evidence" value="ECO:0007669"/>
    <property type="project" value="UniProtKB-KW"/>
</dbReference>
<proteinExistence type="inferred from homology"/>
<keyword evidence="8" id="KW-0464">Manganese</keyword>
<comment type="cofactor">
    <cofactor evidence="2">
        <name>Mg(2+)</name>
        <dbReference type="ChEBI" id="CHEBI:18420"/>
    </cofactor>
</comment>
<keyword evidence="7" id="KW-0560">Oxidoreductase</keyword>
<evidence type="ECO:0000313" key="11">
    <source>
        <dbReference type="EMBL" id="KAK1444700.1"/>
    </source>
</evidence>
<feature type="compositionally biased region" description="Low complexity" evidence="9">
    <location>
        <begin position="63"/>
        <end position="75"/>
    </location>
</feature>
<name>A0AAD8US18_BABGI</name>
<reference evidence="11" key="1">
    <citation type="submission" date="2023-08" db="EMBL/GenBank/DDBJ databases">
        <title>Draft sequence of the Babesia gibsoni genome.</title>
        <authorList>
            <person name="Yamagishi J.Y."/>
            <person name="Xuan X.X."/>
        </authorList>
    </citation>
    <scope>NUCLEOTIDE SEQUENCE</scope>
    <source>
        <strain evidence="11">Azabu</strain>
    </source>
</reference>
<evidence type="ECO:0000256" key="7">
    <source>
        <dbReference type="ARBA" id="ARBA00023002"/>
    </source>
</evidence>
<dbReference type="NCBIfam" id="NF006156">
    <property type="entry name" value="PRK08299.1"/>
    <property type="match status" value="1"/>
</dbReference>
<dbReference type="GO" id="GO:0005739">
    <property type="term" value="C:mitochondrion"/>
    <property type="evidence" value="ECO:0007669"/>
    <property type="project" value="TreeGrafter"/>
</dbReference>
<keyword evidence="4" id="KW-0816">Tricarboxylic acid cycle</keyword>
<dbReference type="Pfam" id="PF00180">
    <property type="entry name" value="Iso_dh"/>
    <property type="match status" value="1"/>
</dbReference>
<dbReference type="Gene3D" id="3.40.718.10">
    <property type="entry name" value="Isopropylmalate Dehydrogenase"/>
    <property type="match status" value="1"/>
</dbReference>
<dbReference type="AlphaFoldDB" id="A0AAD8US18"/>
<dbReference type="PANTHER" id="PTHR11822:SF21">
    <property type="entry name" value="ISOCITRATE DEHYDROGENASE [NADP], MITOCHONDRIAL"/>
    <property type="match status" value="1"/>
</dbReference>